<dbReference type="InterPro" id="IPR036097">
    <property type="entry name" value="HisK_dim/P_sf"/>
</dbReference>
<dbReference type="PROSITE" id="PS50109">
    <property type="entry name" value="HIS_KIN"/>
    <property type="match status" value="1"/>
</dbReference>
<evidence type="ECO:0000256" key="1">
    <source>
        <dbReference type="ARBA" id="ARBA00000085"/>
    </source>
</evidence>
<evidence type="ECO:0000256" key="5">
    <source>
        <dbReference type="SAM" id="Phobius"/>
    </source>
</evidence>
<keyword evidence="4 7" id="KW-0418">Kinase</keyword>
<dbReference type="Gene3D" id="1.10.287.130">
    <property type="match status" value="1"/>
</dbReference>
<dbReference type="SUPFAM" id="SSF55874">
    <property type="entry name" value="ATPase domain of HSP90 chaperone/DNA topoisomerase II/histidine kinase"/>
    <property type="match status" value="1"/>
</dbReference>
<dbReference type="InterPro" id="IPR003594">
    <property type="entry name" value="HATPase_dom"/>
</dbReference>
<dbReference type="PANTHER" id="PTHR42878:SF14">
    <property type="entry name" value="OSMOLARITY TWO-COMPONENT SYSTEM PROTEIN SSK1"/>
    <property type="match status" value="1"/>
</dbReference>
<dbReference type="GO" id="GO:0000156">
    <property type="term" value="F:phosphorelay response regulator activity"/>
    <property type="evidence" value="ECO:0007669"/>
    <property type="project" value="TreeGrafter"/>
</dbReference>
<comment type="caution">
    <text evidence="7">The sequence shown here is derived from an EMBL/GenBank/DDBJ whole genome shotgun (WGS) entry which is preliminary data.</text>
</comment>
<keyword evidence="5" id="KW-0812">Transmembrane</keyword>
<dbReference type="SUPFAM" id="SSF47384">
    <property type="entry name" value="Homodimeric domain of signal transducing histidine kinase"/>
    <property type="match status" value="1"/>
</dbReference>
<keyword evidence="5" id="KW-1133">Transmembrane helix</keyword>
<keyword evidence="8" id="KW-1185">Reference proteome</keyword>
<keyword evidence="3" id="KW-0808">Transferase</keyword>
<dbReference type="RefSeq" id="WP_131961567.1">
    <property type="nucleotide sequence ID" value="NZ_SMFL01000014.1"/>
</dbReference>
<feature type="transmembrane region" description="Helical" evidence="5">
    <location>
        <begin position="69"/>
        <end position="87"/>
    </location>
</feature>
<evidence type="ECO:0000256" key="3">
    <source>
        <dbReference type="ARBA" id="ARBA00022679"/>
    </source>
</evidence>
<dbReference type="InterPro" id="IPR036890">
    <property type="entry name" value="HATPase_C_sf"/>
</dbReference>
<dbReference type="GO" id="GO:0000155">
    <property type="term" value="F:phosphorelay sensor kinase activity"/>
    <property type="evidence" value="ECO:0007669"/>
    <property type="project" value="InterPro"/>
</dbReference>
<dbReference type="Gene3D" id="3.30.565.10">
    <property type="entry name" value="Histidine kinase-like ATPase, C-terminal domain"/>
    <property type="match status" value="1"/>
</dbReference>
<feature type="transmembrane region" description="Helical" evidence="5">
    <location>
        <begin position="107"/>
        <end position="128"/>
    </location>
</feature>
<evidence type="ECO:0000259" key="6">
    <source>
        <dbReference type="PROSITE" id="PS50109"/>
    </source>
</evidence>
<dbReference type="AlphaFoldDB" id="A0A4R5DCV3"/>
<dbReference type="Proteomes" id="UP000294850">
    <property type="component" value="Unassembled WGS sequence"/>
</dbReference>
<evidence type="ECO:0000256" key="2">
    <source>
        <dbReference type="ARBA" id="ARBA00012438"/>
    </source>
</evidence>
<comment type="catalytic activity">
    <reaction evidence="1">
        <text>ATP + protein L-histidine = ADP + protein N-phospho-L-histidine.</text>
        <dbReference type="EC" id="2.7.13.3"/>
    </reaction>
</comment>
<proteinExistence type="predicted"/>
<feature type="transmembrane region" description="Helical" evidence="5">
    <location>
        <begin position="37"/>
        <end position="57"/>
    </location>
</feature>
<dbReference type="GO" id="GO:0007234">
    <property type="term" value="P:osmosensory signaling via phosphorelay pathway"/>
    <property type="evidence" value="ECO:0007669"/>
    <property type="project" value="TreeGrafter"/>
</dbReference>
<protein>
    <recommendedName>
        <fullName evidence="2">histidine kinase</fullName>
        <ecNumber evidence="2">2.7.13.3</ecNumber>
    </recommendedName>
</protein>
<evidence type="ECO:0000313" key="8">
    <source>
        <dbReference type="Proteomes" id="UP000294850"/>
    </source>
</evidence>
<reference evidence="7 8" key="1">
    <citation type="submission" date="2019-03" db="EMBL/GenBank/DDBJ databases">
        <title>Dyadobacter AR-3-6 sp. nov., isolated from arctic soil.</title>
        <authorList>
            <person name="Chaudhary D.K."/>
        </authorList>
    </citation>
    <scope>NUCLEOTIDE SEQUENCE [LARGE SCALE GENOMIC DNA]</scope>
    <source>
        <strain evidence="7 8">AR-3-6</strain>
    </source>
</reference>
<organism evidence="7 8">
    <name type="scientific">Dyadobacter psychrotolerans</name>
    <dbReference type="NCBI Taxonomy" id="2541721"/>
    <lineage>
        <taxon>Bacteria</taxon>
        <taxon>Pseudomonadati</taxon>
        <taxon>Bacteroidota</taxon>
        <taxon>Cytophagia</taxon>
        <taxon>Cytophagales</taxon>
        <taxon>Spirosomataceae</taxon>
        <taxon>Dyadobacter</taxon>
    </lineage>
</organism>
<dbReference type="InterPro" id="IPR050351">
    <property type="entry name" value="BphY/WalK/GraS-like"/>
</dbReference>
<accession>A0A4R5DCV3</accession>
<dbReference type="InterPro" id="IPR005467">
    <property type="entry name" value="His_kinase_dom"/>
</dbReference>
<dbReference type="SMART" id="SM00387">
    <property type="entry name" value="HATPase_c"/>
    <property type="match status" value="1"/>
</dbReference>
<feature type="transmembrane region" description="Helical" evidence="5">
    <location>
        <begin position="7"/>
        <end position="25"/>
    </location>
</feature>
<evidence type="ECO:0000313" key="7">
    <source>
        <dbReference type="EMBL" id="TDE10837.1"/>
    </source>
</evidence>
<feature type="domain" description="Histidine kinase" evidence="6">
    <location>
        <begin position="194"/>
        <end position="411"/>
    </location>
</feature>
<dbReference type="Pfam" id="PF02518">
    <property type="entry name" value="HATPase_c"/>
    <property type="match status" value="1"/>
</dbReference>
<gene>
    <name evidence="7" type="ORF">E0F88_27575</name>
</gene>
<evidence type="ECO:0000256" key="4">
    <source>
        <dbReference type="ARBA" id="ARBA00022777"/>
    </source>
</evidence>
<dbReference type="GO" id="GO:0030295">
    <property type="term" value="F:protein kinase activator activity"/>
    <property type="evidence" value="ECO:0007669"/>
    <property type="project" value="TreeGrafter"/>
</dbReference>
<name>A0A4R5DCV3_9BACT</name>
<dbReference type="PANTHER" id="PTHR42878">
    <property type="entry name" value="TWO-COMPONENT HISTIDINE KINASE"/>
    <property type="match status" value="1"/>
</dbReference>
<sequence>MTRREHIAGLIVAASIPLFILPARISEGQWNDPVNLIGSELVIFLMSLTCWYCLVFIQHKDKLPLFAKLLFSLVCCCALSNVFYFTFNPIFKDFPFRTAQNPLLIKILMLSSRGILMSVILIPAAYYVKKEQEARLARLENEQLIMERMHFENRLLEQAVVERTKALQDTLVLLQSSQNELEHQSYIQSRLIASITHDIRGPFKFVVQVSEKVAHLAANTQAIELQSYTDELNKSLGNMLTFVDNLLEFTKLPLKQKISKSENVNLFGLVREKASLFHGTFAANKNALIIDVDEKISVKTNFNLLGIILHNLIDNANKHTIAGKIQITLTTTTDSFNLKISNSGKLIADNIIDWINTRQNWADPESIAHTNRVRGIGLVLVKEIAMLLEIGLSMRSESSDTHVLLSFPKDEV</sequence>
<dbReference type="OrthoDB" id="900403at2"/>
<keyword evidence="5" id="KW-0472">Membrane</keyword>
<dbReference type="EC" id="2.7.13.3" evidence="2"/>
<dbReference type="EMBL" id="SMFL01000014">
    <property type="protein sequence ID" value="TDE10837.1"/>
    <property type="molecule type" value="Genomic_DNA"/>
</dbReference>